<evidence type="ECO:0008006" key="3">
    <source>
        <dbReference type="Google" id="ProtNLM"/>
    </source>
</evidence>
<keyword evidence="1" id="KW-0812">Transmembrane</keyword>
<sequence length="386" mass="44414">MIVAYLQKDGVKFYKIKDGKINEITQESLRFTKFFSKNILVISKELLFYTRKTYPPIPLAKLKNTIKLEIPEFFPISNLDFTIKIFETTEKGKIVDIWAWSKDEYERVFKIFPFQYVVPEDLLFVDEESALKIFYSKGIYNLIASSKGKFLGTLSLANLAQKDIELFLAGLTLASPIPYQEEIKKIIIYGDILKDMKHKMMVIRISAPPYPICLERIPKINLKEFKIRRVLPLKIDLILRILIYALAGYSVFLYFTAQNYNAIIKDLKSKILEFDRKIASLENKKGAPKDYSTLISEVNKKISETVSPLTVMNELAQKIPPGCTVNRFVLNEKKLEVTMTFEDPLEVISALQSSKIVKSVKIEGAPTKKTGTRLYDFILILELESD</sequence>
<protein>
    <recommendedName>
        <fullName evidence="3">Fimbrial assembly family protein</fullName>
    </recommendedName>
</protein>
<dbReference type="EMBL" id="DRWR01000078">
    <property type="protein sequence ID" value="HHQ16009.1"/>
    <property type="molecule type" value="Genomic_DNA"/>
</dbReference>
<evidence type="ECO:0000256" key="1">
    <source>
        <dbReference type="SAM" id="Phobius"/>
    </source>
</evidence>
<organism evidence="2">
    <name type="scientific">Thermodesulfobacterium geofontis</name>
    <dbReference type="NCBI Taxonomy" id="1295609"/>
    <lineage>
        <taxon>Bacteria</taxon>
        <taxon>Pseudomonadati</taxon>
        <taxon>Thermodesulfobacteriota</taxon>
        <taxon>Thermodesulfobacteria</taxon>
        <taxon>Thermodesulfobacteriales</taxon>
        <taxon>Thermodesulfobacteriaceae</taxon>
        <taxon>Thermodesulfobacterium</taxon>
    </lineage>
</organism>
<keyword evidence="1" id="KW-0472">Membrane</keyword>
<comment type="caution">
    <text evidence="2">The sequence shown here is derived from an EMBL/GenBank/DDBJ whole genome shotgun (WGS) entry which is preliminary data.</text>
</comment>
<reference evidence="2" key="1">
    <citation type="journal article" date="2020" name="mSystems">
        <title>Genome- and Community-Level Interaction Insights into Carbon Utilization and Element Cycling Functions of Hydrothermarchaeota in Hydrothermal Sediment.</title>
        <authorList>
            <person name="Zhou Z."/>
            <person name="Liu Y."/>
            <person name="Xu W."/>
            <person name="Pan J."/>
            <person name="Luo Z.H."/>
            <person name="Li M."/>
        </authorList>
    </citation>
    <scope>NUCLEOTIDE SEQUENCE [LARGE SCALE GENOMIC DNA]</scope>
    <source>
        <strain evidence="2">SpSt-106</strain>
    </source>
</reference>
<gene>
    <name evidence="2" type="ORF">ENM15_04260</name>
</gene>
<dbReference type="AlphaFoldDB" id="A0A7V5XGH2"/>
<accession>A0A7V5XGH2</accession>
<proteinExistence type="predicted"/>
<feature type="transmembrane region" description="Helical" evidence="1">
    <location>
        <begin position="237"/>
        <end position="257"/>
    </location>
</feature>
<keyword evidence="1" id="KW-1133">Transmembrane helix</keyword>
<name>A0A7V5XGH2_9BACT</name>
<evidence type="ECO:0000313" key="2">
    <source>
        <dbReference type="EMBL" id="HHQ16009.1"/>
    </source>
</evidence>